<organism evidence="2 3">
    <name type="scientific">Yoonia algicola</name>
    <dbReference type="NCBI Taxonomy" id="3137368"/>
    <lineage>
        <taxon>Bacteria</taxon>
        <taxon>Pseudomonadati</taxon>
        <taxon>Pseudomonadota</taxon>
        <taxon>Alphaproteobacteria</taxon>
        <taxon>Rhodobacterales</taxon>
        <taxon>Paracoccaceae</taxon>
        <taxon>Yoonia</taxon>
    </lineage>
</organism>
<dbReference type="EMBL" id="CP151762">
    <property type="protein sequence ID" value="WZU63992.1"/>
    <property type="molecule type" value="Genomic_DNA"/>
</dbReference>
<feature type="transmembrane region" description="Helical" evidence="1">
    <location>
        <begin position="66"/>
        <end position="86"/>
    </location>
</feature>
<accession>A0AAN0NFJ0</accession>
<evidence type="ECO:0000256" key="1">
    <source>
        <dbReference type="SAM" id="Phobius"/>
    </source>
</evidence>
<gene>
    <name evidence="2" type="ORF">AABB28_01355</name>
</gene>
<sequence length="186" mass="19970">MKFSKLVSAQSFNRATEPINFAANVIQILMFVVQIGALVLPIPALLFGYQSLESTAGSSSPLSFPLRLLLLVAIAAVLGWGLGYFIAQITKRNAHGTVVIAAIVSIIWALLLLVVADGLATARPQLPEFLLFVLVGMALILWLLVFQLRAERNYGNATMVADRALLIAIFAGITFVGALVIHLSVI</sequence>
<keyword evidence="1" id="KW-0472">Membrane</keyword>
<keyword evidence="1" id="KW-0812">Transmembrane</keyword>
<evidence type="ECO:0008006" key="4">
    <source>
        <dbReference type="Google" id="ProtNLM"/>
    </source>
</evidence>
<evidence type="ECO:0000313" key="3">
    <source>
        <dbReference type="Proteomes" id="UP001451782"/>
    </source>
</evidence>
<dbReference type="RefSeq" id="WP_342070362.1">
    <property type="nucleotide sequence ID" value="NZ_CP151762.1"/>
</dbReference>
<dbReference type="AlphaFoldDB" id="A0AAN0NFJ0"/>
<feature type="transmembrane region" description="Helical" evidence="1">
    <location>
        <begin position="165"/>
        <end position="185"/>
    </location>
</feature>
<evidence type="ECO:0000313" key="2">
    <source>
        <dbReference type="EMBL" id="WZU63992.1"/>
    </source>
</evidence>
<dbReference type="KEGG" id="yag:AABB28_01355"/>
<feature type="transmembrane region" description="Helical" evidence="1">
    <location>
        <begin position="126"/>
        <end position="145"/>
    </location>
</feature>
<reference evidence="2 3" key="1">
    <citation type="submission" date="2024-04" db="EMBL/GenBank/DDBJ databases">
        <title>Phylogenomic analyses of a clade within the roseobacter group suggest taxonomic reassignments of species of the genera Aestuariivita, Citreicella, Loktanella, Nautella, Pelagibaca, Ruegeria, Thalassobius, Thiobacimonas and Tropicibacter, and the proposal o.</title>
        <authorList>
            <person name="Jeon C.O."/>
        </authorList>
    </citation>
    <scope>NUCLEOTIDE SEQUENCE [LARGE SCALE GENOMIC DNA]</scope>
    <source>
        <strain evidence="2 3">G8-12</strain>
    </source>
</reference>
<feature type="transmembrane region" description="Helical" evidence="1">
    <location>
        <begin position="21"/>
        <end position="46"/>
    </location>
</feature>
<dbReference type="Proteomes" id="UP001451782">
    <property type="component" value="Chromosome"/>
</dbReference>
<keyword evidence="3" id="KW-1185">Reference proteome</keyword>
<proteinExistence type="predicted"/>
<feature type="transmembrane region" description="Helical" evidence="1">
    <location>
        <begin position="98"/>
        <end position="120"/>
    </location>
</feature>
<name>A0AAN0NFJ0_9RHOB</name>
<keyword evidence="1" id="KW-1133">Transmembrane helix</keyword>
<protein>
    <recommendedName>
        <fullName evidence="4">Yip1 domain-containing protein</fullName>
    </recommendedName>
</protein>